<dbReference type="PANTHER" id="PTHR24348">
    <property type="entry name" value="SERINE/THREONINE-PROTEIN KINASE UNC-51-RELATED"/>
    <property type="match status" value="1"/>
</dbReference>
<dbReference type="PROSITE" id="PS00108">
    <property type="entry name" value="PROTEIN_KINASE_ST"/>
    <property type="match status" value="1"/>
</dbReference>
<sequence>MSNNYQQYQINGKQYNLIKRLGQGQFGDVFLLEDSAQNKFALKIIKKDKLQKIPQLLQYTQSEIEIMEQIKHPNIMELVSSQKMDGTFFLVLEYCEGGDLRQHIQSLIKKKELSFEQISREFLEILDAFDVLHSNHIIHRDVKPDNILYKNGHPKVSDFGFSKNIQQQDDIAATTLGTPQTMAPEVLERKNYTYSADIYGLGFILYFMIYQKYPFNSVHYELIVEQIKKQKINFPESGLHVDEDIKQIIKRMLSYNPQLRPSIDEIRQIPYFKKLRKEEEQNIIKMNMSKLSIQALQIVDNINQGLQKIQEQLYQEEKIENQQNEENQEEINKNQNLFNTQKLNYYQINLEKLLEYQNKMLKHEQQLEFYDQSFIYTADDQTNVMLKQQIQEGKMYLLQFKQIIQINQIIDQILNDLLNNFKSKYEEEIKQFALFLYQYFYQIEKHIQVQLQSQEIQKCLNYDLHLLSEYQSFEEMMQKKQSSVSESSLFNEPSKLSNTQIEKTIQYCQLFQNAYYELSQQQKDDKNKDEYYLFQLNLSILTFFLLNKINLNNFNFSNYIETIYSLKQEENSSLVSLFQQ</sequence>
<evidence type="ECO:0000256" key="2">
    <source>
        <dbReference type="ARBA" id="ARBA00022741"/>
    </source>
</evidence>
<dbReference type="PANTHER" id="PTHR24348:SF22">
    <property type="entry name" value="NON-SPECIFIC SERINE_THREONINE PROTEIN KINASE"/>
    <property type="match status" value="1"/>
</dbReference>
<dbReference type="SMART" id="SM00220">
    <property type="entry name" value="S_TKc"/>
    <property type="match status" value="1"/>
</dbReference>
<keyword evidence="2 5" id="KW-0547">Nucleotide-binding</keyword>
<dbReference type="Proteomes" id="UP000009168">
    <property type="component" value="Unassembled WGS sequence"/>
</dbReference>
<dbReference type="EMBL" id="GG662864">
    <property type="protein sequence ID" value="EAR86057.2"/>
    <property type="molecule type" value="Genomic_DNA"/>
</dbReference>
<protein>
    <submittedName>
        <fullName evidence="8">Serine/Threonine kinase domain protein</fullName>
    </submittedName>
</protein>
<dbReference type="FunFam" id="3.30.200.20:FF:000042">
    <property type="entry name" value="Aurora kinase A"/>
    <property type="match status" value="1"/>
</dbReference>
<dbReference type="InterPro" id="IPR017441">
    <property type="entry name" value="Protein_kinase_ATP_BS"/>
</dbReference>
<accession>I7MDA1</accession>
<dbReference type="Pfam" id="PF00069">
    <property type="entry name" value="Pkinase"/>
    <property type="match status" value="1"/>
</dbReference>
<dbReference type="GO" id="GO:0010506">
    <property type="term" value="P:regulation of autophagy"/>
    <property type="evidence" value="ECO:0007669"/>
    <property type="project" value="InterPro"/>
</dbReference>
<gene>
    <name evidence="8" type="ORF">TTHERM_00547930</name>
</gene>
<evidence type="ECO:0000256" key="1">
    <source>
        <dbReference type="ARBA" id="ARBA00022679"/>
    </source>
</evidence>
<dbReference type="PROSITE" id="PS50011">
    <property type="entry name" value="PROTEIN_KINASE_DOM"/>
    <property type="match status" value="1"/>
</dbReference>
<dbReference type="Gene3D" id="1.10.510.10">
    <property type="entry name" value="Transferase(Phosphotransferase) domain 1"/>
    <property type="match status" value="1"/>
</dbReference>
<evidence type="ECO:0000256" key="5">
    <source>
        <dbReference type="PROSITE-ProRule" id="PRU10141"/>
    </source>
</evidence>
<reference evidence="9" key="1">
    <citation type="journal article" date="2006" name="PLoS Biol.">
        <title>Macronuclear genome sequence of the ciliate Tetrahymena thermophila, a model eukaryote.</title>
        <authorList>
            <person name="Eisen J.A."/>
            <person name="Coyne R.S."/>
            <person name="Wu M."/>
            <person name="Wu D."/>
            <person name="Thiagarajan M."/>
            <person name="Wortman J.R."/>
            <person name="Badger J.H."/>
            <person name="Ren Q."/>
            <person name="Amedeo P."/>
            <person name="Jones K.M."/>
            <person name="Tallon L.J."/>
            <person name="Delcher A.L."/>
            <person name="Salzberg S.L."/>
            <person name="Silva J.C."/>
            <person name="Haas B.J."/>
            <person name="Majoros W.H."/>
            <person name="Farzad M."/>
            <person name="Carlton J.M."/>
            <person name="Smith R.K. Jr."/>
            <person name="Garg J."/>
            <person name="Pearlman R.E."/>
            <person name="Karrer K.M."/>
            <person name="Sun L."/>
            <person name="Manning G."/>
            <person name="Elde N.C."/>
            <person name="Turkewitz A.P."/>
            <person name="Asai D.J."/>
            <person name="Wilkes D.E."/>
            <person name="Wang Y."/>
            <person name="Cai H."/>
            <person name="Collins K."/>
            <person name="Stewart B.A."/>
            <person name="Lee S.R."/>
            <person name="Wilamowska K."/>
            <person name="Weinberg Z."/>
            <person name="Ruzzo W.L."/>
            <person name="Wloga D."/>
            <person name="Gaertig J."/>
            <person name="Frankel J."/>
            <person name="Tsao C.-C."/>
            <person name="Gorovsky M.A."/>
            <person name="Keeling P.J."/>
            <person name="Waller R.F."/>
            <person name="Patron N.J."/>
            <person name="Cherry J.M."/>
            <person name="Stover N.A."/>
            <person name="Krieger C.J."/>
            <person name="del Toro C."/>
            <person name="Ryder H.F."/>
            <person name="Williamson S.C."/>
            <person name="Barbeau R.A."/>
            <person name="Hamilton E.P."/>
            <person name="Orias E."/>
        </authorList>
    </citation>
    <scope>NUCLEOTIDE SEQUENCE [LARGE SCALE GENOMIC DNA]</scope>
    <source>
        <strain evidence="9">SB210</strain>
    </source>
</reference>
<feature type="coiled-coil region" evidence="6">
    <location>
        <begin position="314"/>
        <end position="373"/>
    </location>
</feature>
<dbReference type="RefSeq" id="XP_976652.2">
    <property type="nucleotide sequence ID" value="XM_971559.2"/>
</dbReference>
<dbReference type="GO" id="GO:0004674">
    <property type="term" value="F:protein serine/threonine kinase activity"/>
    <property type="evidence" value="ECO:0007669"/>
    <property type="project" value="InterPro"/>
</dbReference>
<keyword evidence="3 8" id="KW-0418">Kinase</keyword>
<dbReference type="GO" id="GO:0005776">
    <property type="term" value="C:autophagosome"/>
    <property type="evidence" value="ECO:0007669"/>
    <property type="project" value="TreeGrafter"/>
</dbReference>
<evidence type="ECO:0000313" key="8">
    <source>
        <dbReference type="EMBL" id="EAR86057.2"/>
    </source>
</evidence>
<dbReference type="GO" id="GO:0000045">
    <property type="term" value="P:autophagosome assembly"/>
    <property type="evidence" value="ECO:0007669"/>
    <property type="project" value="TreeGrafter"/>
</dbReference>
<dbReference type="GO" id="GO:0016020">
    <property type="term" value="C:membrane"/>
    <property type="evidence" value="ECO:0007669"/>
    <property type="project" value="TreeGrafter"/>
</dbReference>
<evidence type="ECO:0000256" key="6">
    <source>
        <dbReference type="SAM" id="Coils"/>
    </source>
</evidence>
<dbReference type="Gene3D" id="3.30.200.20">
    <property type="entry name" value="Phosphorylase Kinase, domain 1"/>
    <property type="match status" value="1"/>
</dbReference>
<dbReference type="STRING" id="312017.I7MDA1"/>
<dbReference type="PROSITE" id="PS00107">
    <property type="entry name" value="PROTEIN_KINASE_ATP"/>
    <property type="match status" value="1"/>
</dbReference>
<dbReference type="GeneID" id="7822834"/>
<evidence type="ECO:0000259" key="7">
    <source>
        <dbReference type="PROSITE" id="PS50011"/>
    </source>
</evidence>
<dbReference type="GO" id="GO:0005524">
    <property type="term" value="F:ATP binding"/>
    <property type="evidence" value="ECO:0007669"/>
    <property type="project" value="UniProtKB-UniRule"/>
</dbReference>
<dbReference type="OrthoDB" id="1405469at2759"/>
<dbReference type="InterPro" id="IPR000719">
    <property type="entry name" value="Prot_kinase_dom"/>
</dbReference>
<dbReference type="InterPro" id="IPR008271">
    <property type="entry name" value="Ser/Thr_kinase_AS"/>
</dbReference>
<evidence type="ECO:0000256" key="4">
    <source>
        <dbReference type="ARBA" id="ARBA00022840"/>
    </source>
</evidence>
<dbReference type="AlphaFoldDB" id="I7MDA1"/>
<evidence type="ECO:0000313" key="9">
    <source>
        <dbReference type="Proteomes" id="UP000009168"/>
    </source>
</evidence>
<dbReference type="SUPFAM" id="SSF56112">
    <property type="entry name" value="Protein kinase-like (PK-like)"/>
    <property type="match status" value="1"/>
</dbReference>
<proteinExistence type="predicted"/>
<dbReference type="GO" id="GO:0005829">
    <property type="term" value="C:cytosol"/>
    <property type="evidence" value="ECO:0007669"/>
    <property type="project" value="TreeGrafter"/>
</dbReference>
<keyword evidence="9" id="KW-1185">Reference proteome</keyword>
<feature type="domain" description="Protein kinase" evidence="7">
    <location>
        <begin position="15"/>
        <end position="272"/>
    </location>
</feature>
<dbReference type="eggNOG" id="KOG0583">
    <property type="taxonomic scope" value="Eukaryota"/>
</dbReference>
<dbReference type="InterPro" id="IPR011009">
    <property type="entry name" value="Kinase-like_dom_sf"/>
</dbReference>
<dbReference type="InParanoid" id="I7MDA1"/>
<evidence type="ECO:0000256" key="3">
    <source>
        <dbReference type="ARBA" id="ARBA00022777"/>
    </source>
</evidence>
<name>I7MDA1_TETTS</name>
<feature type="binding site" evidence="5">
    <location>
        <position position="47"/>
    </location>
    <ligand>
        <name>ATP</name>
        <dbReference type="ChEBI" id="CHEBI:30616"/>
    </ligand>
</feature>
<keyword evidence="4 5" id="KW-0067">ATP-binding</keyword>
<keyword evidence="6" id="KW-0175">Coiled coil</keyword>
<keyword evidence="1" id="KW-0808">Transferase</keyword>
<organism evidence="8 9">
    <name type="scientific">Tetrahymena thermophila (strain SB210)</name>
    <dbReference type="NCBI Taxonomy" id="312017"/>
    <lineage>
        <taxon>Eukaryota</taxon>
        <taxon>Sar</taxon>
        <taxon>Alveolata</taxon>
        <taxon>Ciliophora</taxon>
        <taxon>Intramacronucleata</taxon>
        <taxon>Oligohymenophorea</taxon>
        <taxon>Hymenostomatida</taxon>
        <taxon>Tetrahymenina</taxon>
        <taxon>Tetrahymenidae</taxon>
        <taxon>Tetrahymena</taxon>
    </lineage>
</organism>
<dbReference type="InterPro" id="IPR045269">
    <property type="entry name" value="Atg1-like"/>
</dbReference>
<dbReference type="GO" id="GO:0000407">
    <property type="term" value="C:phagophore assembly site"/>
    <property type="evidence" value="ECO:0007669"/>
    <property type="project" value="TreeGrafter"/>
</dbReference>
<dbReference type="KEGG" id="tet:TTHERM_00547930"/>